<evidence type="ECO:0000256" key="1">
    <source>
        <dbReference type="ARBA" id="ARBA00004141"/>
    </source>
</evidence>
<evidence type="ECO:0000256" key="2">
    <source>
        <dbReference type="ARBA" id="ARBA00006214"/>
    </source>
</evidence>
<feature type="transmembrane region" description="Helical" evidence="10">
    <location>
        <begin position="187"/>
        <end position="206"/>
    </location>
</feature>
<gene>
    <name evidence="12" type="ORF">SK069_17410</name>
</gene>
<evidence type="ECO:0000256" key="7">
    <source>
        <dbReference type="ARBA" id="ARBA00023136"/>
    </source>
</evidence>
<evidence type="ECO:0000256" key="5">
    <source>
        <dbReference type="ARBA" id="ARBA00022989"/>
    </source>
</evidence>
<organism evidence="12 13">
    <name type="scientific">Patulibacter brassicae</name>
    <dbReference type="NCBI Taxonomy" id="1705717"/>
    <lineage>
        <taxon>Bacteria</taxon>
        <taxon>Bacillati</taxon>
        <taxon>Actinomycetota</taxon>
        <taxon>Thermoleophilia</taxon>
        <taxon>Solirubrobacterales</taxon>
        <taxon>Patulibacteraceae</taxon>
        <taxon>Patulibacter</taxon>
    </lineage>
</organism>
<feature type="transmembrane region" description="Helical" evidence="10">
    <location>
        <begin position="138"/>
        <end position="161"/>
    </location>
</feature>
<dbReference type="EMBL" id="JAXAVX010000013">
    <property type="protein sequence ID" value="MDX8153380.1"/>
    <property type="molecule type" value="Genomic_DNA"/>
</dbReference>
<evidence type="ECO:0000256" key="3">
    <source>
        <dbReference type="ARBA" id="ARBA00022692"/>
    </source>
</evidence>
<keyword evidence="5 10" id="KW-1133">Transmembrane helix</keyword>
<dbReference type="RefSeq" id="WP_319955531.1">
    <property type="nucleotide sequence ID" value="NZ_JAXAVX010000013.1"/>
</dbReference>
<dbReference type="Gene3D" id="1.20.1440.130">
    <property type="entry name" value="VKOR domain"/>
    <property type="match status" value="1"/>
</dbReference>
<dbReference type="CDD" id="cd12922">
    <property type="entry name" value="VKOR_5"/>
    <property type="match status" value="1"/>
</dbReference>
<dbReference type="InterPro" id="IPR012932">
    <property type="entry name" value="VKOR"/>
</dbReference>
<dbReference type="SMART" id="SM00756">
    <property type="entry name" value="VKc"/>
    <property type="match status" value="1"/>
</dbReference>
<keyword evidence="9" id="KW-0676">Redox-active center</keyword>
<evidence type="ECO:0000256" key="4">
    <source>
        <dbReference type="ARBA" id="ARBA00022719"/>
    </source>
</evidence>
<dbReference type="InterPro" id="IPR038354">
    <property type="entry name" value="VKOR_sf"/>
</dbReference>
<dbReference type="Proteomes" id="UP001277761">
    <property type="component" value="Unassembled WGS sequence"/>
</dbReference>
<evidence type="ECO:0000256" key="10">
    <source>
        <dbReference type="SAM" id="Phobius"/>
    </source>
</evidence>
<feature type="transmembrane region" description="Helical" evidence="10">
    <location>
        <begin position="111"/>
        <end position="132"/>
    </location>
</feature>
<keyword evidence="13" id="KW-1185">Reference proteome</keyword>
<feature type="domain" description="Vitamin K epoxide reductase" evidence="11">
    <location>
        <begin position="21"/>
        <end position="163"/>
    </location>
</feature>
<feature type="transmembrane region" description="Helical" evidence="10">
    <location>
        <begin position="86"/>
        <end position="104"/>
    </location>
</feature>
<sequence>MSSRTAEGRAASVGPTSAAALRRLGLLLVATGLVGLATSAELAIEKFRLLENPLYVPPCSLGEVVDCGSIMRSAQAEAILGIPNPFIGLAGFGALLTTGLMLAGGAAPARWFWLLLQAGVTFAVVFVHWLVVQGLYRIGALCPFCMAMWAATIPAFWYVTLHNLGGFAGRSSPLGTLVNGLRRNHGIVLTAWLLTIVALVAERFWAPWDSVLV</sequence>
<evidence type="ECO:0000259" key="11">
    <source>
        <dbReference type="SMART" id="SM00756"/>
    </source>
</evidence>
<keyword evidence="3 10" id="KW-0812">Transmembrane</keyword>
<keyword evidence="4" id="KW-0874">Quinone</keyword>
<dbReference type="Pfam" id="PF07884">
    <property type="entry name" value="VKOR"/>
    <property type="match status" value="1"/>
</dbReference>
<keyword evidence="8" id="KW-1015">Disulfide bond</keyword>
<evidence type="ECO:0000256" key="9">
    <source>
        <dbReference type="ARBA" id="ARBA00023284"/>
    </source>
</evidence>
<reference evidence="12 13" key="1">
    <citation type="submission" date="2023-11" db="EMBL/GenBank/DDBJ databases">
        <authorList>
            <person name="Xu M."/>
            <person name="Jiang T."/>
        </authorList>
    </citation>
    <scope>NUCLEOTIDE SEQUENCE [LARGE SCALE GENOMIC DNA]</scope>
    <source>
        <strain evidence="12 13">SD</strain>
    </source>
</reference>
<keyword evidence="6" id="KW-0560">Oxidoreductase</keyword>
<comment type="caution">
    <text evidence="12">The sequence shown here is derived from an EMBL/GenBank/DDBJ whole genome shotgun (WGS) entry which is preliminary data.</text>
</comment>
<keyword evidence="7 10" id="KW-0472">Membrane</keyword>
<comment type="similarity">
    <text evidence="2">Belongs to the VKOR family.</text>
</comment>
<evidence type="ECO:0000256" key="8">
    <source>
        <dbReference type="ARBA" id="ARBA00023157"/>
    </source>
</evidence>
<comment type="subcellular location">
    <subcellularLocation>
        <location evidence="1">Membrane</location>
        <topology evidence="1">Multi-pass membrane protein</topology>
    </subcellularLocation>
</comment>
<name>A0ABU4VRE1_9ACTN</name>
<protein>
    <submittedName>
        <fullName evidence="12">Vitamin K epoxide reductase family protein</fullName>
    </submittedName>
</protein>
<evidence type="ECO:0000256" key="6">
    <source>
        <dbReference type="ARBA" id="ARBA00023002"/>
    </source>
</evidence>
<evidence type="ECO:0000313" key="12">
    <source>
        <dbReference type="EMBL" id="MDX8153380.1"/>
    </source>
</evidence>
<evidence type="ECO:0000313" key="13">
    <source>
        <dbReference type="Proteomes" id="UP001277761"/>
    </source>
</evidence>
<dbReference type="InterPro" id="IPR041714">
    <property type="entry name" value="VKOR_Actinobacteria"/>
</dbReference>
<accession>A0ABU4VRE1</accession>
<proteinExistence type="inferred from homology"/>